<dbReference type="Pfam" id="PF06892">
    <property type="entry name" value="Phage_CP76"/>
    <property type="match status" value="1"/>
</dbReference>
<evidence type="ECO:0000313" key="1">
    <source>
        <dbReference type="EMBL" id="MCG7948049.1"/>
    </source>
</evidence>
<dbReference type="EMBL" id="JAEPCM010000606">
    <property type="protein sequence ID" value="MCG7948049.1"/>
    <property type="molecule type" value="Genomic_DNA"/>
</dbReference>
<gene>
    <name evidence="1" type="ORF">JAZ07_17025</name>
</gene>
<comment type="caution">
    <text evidence="1">The sequence shown here is derived from an EMBL/GenBank/DDBJ whole genome shotgun (WGS) entry which is preliminary data.</text>
</comment>
<reference evidence="1" key="1">
    <citation type="journal article" date="2021" name="Proc. Natl. Acad. Sci. U.S.A.">
        <title>Global biogeography of chemosynthetic symbionts reveals both localized and globally distributed symbiont groups. .</title>
        <authorList>
            <person name="Osvatic J.T."/>
            <person name="Wilkins L.G.E."/>
            <person name="Leibrecht L."/>
            <person name="Leray M."/>
            <person name="Zauner S."/>
            <person name="Polzin J."/>
            <person name="Camacho Y."/>
            <person name="Gros O."/>
            <person name="van Gils J.A."/>
            <person name="Eisen J.A."/>
            <person name="Petersen J.M."/>
            <person name="Yuen B."/>
        </authorList>
    </citation>
    <scope>NUCLEOTIDE SEQUENCE</scope>
    <source>
        <strain evidence="1">MAGclacostrist064TRANS</strain>
    </source>
</reference>
<organism evidence="1 2">
    <name type="scientific">Candidatus Thiodiazotropha taylori</name>
    <dbReference type="NCBI Taxonomy" id="2792791"/>
    <lineage>
        <taxon>Bacteria</taxon>
        <taxon>Pseudomonadati</taxon>
        <taxon>Pseudomonadota</taxon>
        <taxon>Gammaproteobacteria</taxon>
        <taxon>Chromatiales</taxon>
        <taxon>Sedimenticolaceae</taxon>
        <taxon>Candidatus Thiodiazotropha</taxon>
    </lineage>
</organism>
<name>A0A9E4T6I6_9GAMM</name>
<dbReference type="AlphaFoldDB" id="A0A9E4T6I6"/>
<accession>A0A9E4T6I6</accession>
<protein>
    <submittedName>
        <fullName evidence="1">Phage regulatory CII family protein</fullName>
    </submittedName>
</protein>
<dbReference type="Proteomes" id="UP000886667">
    <property type="component" value="Unassembled WGS sequence"/>
</dbReference>
<evidence type="ECO:0000313" key="2">
    <source>
        <dbReference type="Proteomes" id="UP000886667"/>
    </source>
</evidence>
<sequence>MDDFYIALHQLGRNADGGISGLARRMGVRAQVLINKLNPTDSHAEPKIGEFVAMMTDTCNTEPLDVLCRMFDGQFATRSTQKADSLVAAVIHTINEHADIAQAYERVVADGVVTKAEKRELLKEIAEAKHALAVLENTILEQ</sequence>
<proteinExistence type="predicted"/>
<dbReference type="InterPro" id="IPR009679">
    <property type="entry name" value="Phage_186_CII-like"/>
</dbReference>
<dbReference type="GO" id="GO:0003677">
    <property type="term" value="F:DNA binding"/>
    <property type="evidence" value="ECO:0007669"/>
    <property type="project" value="InterPro"/>
</dbReference>